<feature type="region of interest" description="Disordered" evidence="1">
    <location>
        <begin position="55"/>
        <end position="81"/>
    </location>
</feature>
<name>A0AAV1YTP8_9ARAC</name>
<gene>
    <name evidence="2" type="ORF">LARSCL_LOCUS275</name>
</gene>
<protein>
    <submittedName>
        <fullName evidence="2">Uncharacterized protein</fullName>
    </submittedName>
</protein>
<evidence type="ECO:0000313" key="3">
    <source>
        <dbReference type="Proteomes" id="UP001497382"/>
    </source>
</evidence>
<dbReference type="Proteomes" id="UP001497382">
    <property type="component" value="Unassembled WGS sequence"/>
</dbReference>
<reference evidence="2 3" key="1">
    <citation type="submission" date="2024-04" db="EMBL/GenBank/DDBJ databases">
        <authorList>
            <person name="Rising A."/>
            <person name="Reimegard J."/>
            <person name="Sonavane S."/>
            <person name="Akerstrom W."/>
            <person name="Nylinder S."/>
            <person name="Hedman E."/>
            <person name="Kallberg Y."/>
        </authorList>
    </citation>
    <scope>NUCLEOTIDE SEQUENCE [LARGE SCALE GENOMIC DNA]</scope>
</reference>
<sequence>MINHDAISTVTSENDVTLRNITNHSYHVTAVQISLNNASAYGVVGNVLDLQQFDSSSWPTPSPSNEELRSSTPSINSASSTIQDCSLVDGIPNK</sequence>
<comment type="caution">
    <text evidence="2">The sequence shown here is derived from an EMBL/GenBank/DDBJ whole genome shotgun (WGS) entry which is preliminary data.</text>
</comment>
<evidence type="ECO:0000256" key="1">
    <source>
        <dbReference type="SAM" id="MobiDB-lite"/>
    </source>
</evidence>
<accession>A0AAV1YTP8</accession>
<organism evidence="2 3">
    <name type="scientific">Larinioides sclopetarius</name>
    <dbReference type="NCBI Taxonomy" id="280406"/>
    <lineage>
        <taxon>Eukaryota</taxon>
        <taxon>Metazoa</taxon>
        <taxon>Ecdysozoa</taxon>
        <taxon>Arthropoda</taxon>
        <taxon>Chelicerata</taxon>
        <taxon>Arachnida</taxon>
        <taxon>Araneae</taxon>
        <taxon>Araneomorphae</taxon>
        <taxon>Entelegynae</taxon>
        <taxon>Araneoidea</taxon>
        <taxon>Araneidae</taxon>
        <taxon>Larinioides</taxon>
    </lineage>
</organism>
<proteinExistence type="predicted"/>
<feature type="compositionally biased region" description="Polar residues" evidence="1">
    <location>
        <begin position="55"/>
        <end position="65"/>
    </location>
</feature>
<feature type="compositionally biased region" description="Low complexity" evidence="1">
    <location>
        <begin position="70"/>
        <end position="81"/>
    </location>
</feature>
<dbReference type="EMBL" id="CAXIEN010000002">
    <property type="protein sequence ID" value="CAL1261217.1"/>
    <property type="molecule type" value="Genomic_DNA"/>
</dbReference>
<evidence type="ECO:0000313" key="2">
    <source>
        <dbReference type="EMBL" id="CAL1261217.1"/>
    </source>
</evidence>
<dbReference type="AlphaFoldDB" id="A0AAV1YTP8"/>
<keyword evidence="3" id="KW-1185">Reference proteome</keyword>